<accession>A0A195BG88</accession>
<dbReference type="PANTHER" id="PTHR14107">
    <property type="entry name" value="WD REPEAT PROTEIN"/>
    <property type="match status" value="1"/>
</dbReference>
<organism evidence="5 6">
    <name type="scientific">Atta colombica</name>
    <dbReference type="NCBI Taxonomy" id="520822"/>
    <lineage>
        <taxon>Eukaryota</taxon>
        <taxon>Metazoa</taxon>
        <taxon>Ecdysozoa</taxon>
        <taxon>Arthropoda</taxon>
        <taxon>Hexapoda</taxon>
        <taxon>Insecta</taxon>
        <taxon>Pterygota</taxon>
        <taxon>Neoptera</taxon>
        <taxon>Endopterygota</taxon>
        <taxon>Hymenoptera</taxon>
        <taxon>Apocrita</taxon>
        <taxon>Aculeata</taxon>
        <taxon>Formicoidea</taxon>
        <taxon>Formicidae</taxon>
        <taxon>Myrmicinae</taxon>
        <taxon>Atta</taxon>
    </lineage>
</organism>
<dbReference type="AlphaFoldDB" id="A0A195BG88"/>
<feature type="region of interest" description="Disordered" evidence="4">
    <location>
        <begin position="482"/>
        <end position="546"/>
    </location>
</feature>
<feature type="compositionally biased region" description="Polar residues" evidence="4">
    <location>
        <begin position="677"/>
        <end position="692"/>
    </location>
</feature>
<keyword evidence="1 3" id="KW-0853">WD repeat</keyword>
<reference evidence="5 6" key="1">
    <citation type="submission" date="2015-09" db="EMBL/GenBank/DDBJ databases">
        <title>Atta colombica WGS genome.</title>
        <authorList>
            <person name="Nygaard S."/>
            <person name="Hu H."/>
            <person name="Boomsma J."/>
            <person name="Zhang G."/>
        </authorList>
    </citation>
    <scope>NUCLEOTIDE SEQUENCE [LARGE SCALE GENOMIC DNA]</scope>
    <source>
        <strain evidence="5">Treedump-2</strain>
        <tissue evidence="5">Whole body</tissue>
    </source>
</reference>
<feature type="region of interest" description="Disordered" evidence="4">
    <location>
        <begin position="562"/>
        <end position="594"/>
    </location>
</feature>
<feature type="compositionally biased region" description="Polar residues" evidence="4">
    <location>
        <begin position="491"/>
        <end position="508"/>
    </location>
</feature>
<dbReference type="EMBL" id="KQ976488">
    <property type="protein sequence ID" value="KYM83630.1"/>
    <property type="molecule type" value="Genomic_DNA"/>
</dbReference>
<evidence type="ECO:0000313" key="5">
    <source>
        <dbReference type="EMBL" id="KYM83630.1"/>
    </source>
</evidence>
<evidence type="ECO:0000313" key="6">
    <source>
        <dbReference type="Proteomes" id="UP000078540"/>
    </source>
</evidence>
<feature type="compositionally biased region" description="Basic residues" evidence="4">
    <location>
        <begin position="414"/>
        <end position="424"/>
    </location>
</feature>
<feature type="compositionally biased region" description="Polar residues" evidence="4">
    <location>
        <begin position="425"/>
        <end position="440"/>
    </location>
</feature>
<feature type="non-terminal residue" evidence="5">
    <location>
        <position position="1"/>
    </location>
</feature>
<gene>
    <name evidence="5" type="ORF">ALC53_06032</name>
</gene>
<feature type="region of interest" description="Disordered" evidence="4">
    <location>
        <begin position="405"/>
        <end position="440"/>
    </location>
</feature>
<dbReference type="InterPro" id="IPR001680">
    <property type="entry name" value="WD40_rpt"/>
</dbReference>
<evidence type="ECO:0000256" key="3">
    <source>
        <dbReference type="PROSITE-ProRule" id="PRU00221"/>
    </source>
</evidence>
<evidence type="ECO:0000256" key="4">
    <source>
        <dbReference type="SAM" id="MobiDB-lite"/>
    </source>
</evidence>
<dbReference type="Proteomes" id="UP000078540">
    <property type="component" value="Unassembled WGS sequence"/>
</dbReference>
<sequence>VSDELLRCAAAAAAAAAGGKMAVQLDGGGKEDLKTQFVTREGTYKLMTLSEYSRPNRVGYTNSQGSASVRVSFVTLPDPADPTGAQGLGDRMCFNFGKELYVYVYRGVKKVSHNPATTATVWSISEPSSLRPNLANVERDLHLCGLARNKMFQAVDLNKPVDKKLYKGTNPTCHNFNQTTATADSAPLLVGFSTGQIQLIDPIKKDSSQLSKLYNEDRLIDKSKVTCIKWVPGSNNLFLVSHSSGQLYLYNEELLCGTTAPHYQSFKSGDGYAIYTCKTKSTRNPLYRWVIGAEGCCINEFAFSPCGTNLAVVSQDGFLRVFQYNTMELVGSARSYFGGFLCVCWSPDGRYVVVGGEDDLVTIWSFHEKRVVARGQGHHSWVSVVAFDPYTTSYGDHDPDFSGSDDETTMSHNNHNHFHEKSHRLSTTSQSGGVHSNRNSCSSELRMSSGTCYRLGSVSQDTQLCLWDITEDVLRQPVCTKQRPSAACSGGTLSSSGTFNSGNGAATTVNHHSNSNAKHNNSNNVNFKENASGNNETSNNSSSTNAAVATVNSLTQRLAGLGFGERKGDNHKRNFSLTMRSSGTGGTGSKKVSSVMDDPMRLIGTAWCPRFDECPVLEPLVCKKLAHERLTELVFREDCFVTACQDGYVYTWARPGHMVGPLTISSTLHRPSHHHSNNPYTSNINSMRCNDL</sequence>
<dbReference type="STRING" id="520822.A0A195BG88"/>
<feature type="region of interest" description="Disordered" evidence="4">
    <location>
        <begin position="669"/>
        <end position="692"/>
    </location>
</feature>
<dbReference type="InterPro" id="IPR011047">
    <property type="entry name" value="Quinoprotein_ADH-like_sf"/>
</dbReference>
<dbReference type="SMART" id="SM00320">
    <property type="entry name" value="WD40"/>
    <property type="match status" value="5"/>
</dbReference>
<feature type="compositionally biased region" description="Low complexity" evidence="4">
    <location>
        <begin position="509"/>
        <end position="546"/>
    </location>
</feature>
<feature type="repeat" description="WD" evidence="3">
    <location>
        <begin position="333"/>
        <end position="374"/>
    </location>
</feature>
<name>A0A195BG88_9HYME</name>
<evidence type="ECO:0000256" key="1">
    <source>
        <dbReference type="ARBA" id="ARBA00022574"/>
    </source>
</evidence>
<dbReference type="PROSITE" id="PS50082">
    <property type="entry name" value="WD_REPEATS_2"/>
    <property type="match status" value="1"/>
</dbReference>
<dbReference type="Gene3D" id="2.130.10.10">
    <property type="entry name" value="YVTN repeat-like/Quinoprotein amine dehydrogenase"/>
    <property type="match status" value="3"/>
</dbReference>
<dbReference type="PANTHER" id="PTHR14107:SF16">
    <property type="entry name" value="AT02583P"/>
    <property type="match status" value="1"/>
</dbReference>
<protein>
    <submittedName>
        <fullName evidence="5">WD repeat-containing protein 20</fullName>
    </submittedName>
</protein>
<keyword evidence="6" id="KW-1185">Reference proteome</keyword>
<proteinExistence type="predicted"/>
<dbReference type="InterPro" id="IPR051362">
    <property type="entry name" value="WD_repeat_creC_regulators"/>
</dbReference>
<evidence type="ECO:0000256" key="2">
    <source>
        <dbReference type="ARBA" id="ARBA00022737"/>
    </source>
</evidence>
<dbReference type="Pfam" id="PF00400">
    <property type="entry name" value="WD40"/>
    <property type="match status" value="2"/>
</dbReference>
<dbReference type="SUPFAM" id="SSF50998">
    <property type="entry name" value="Quinoprotein alcohol dehydrogenase-like"/>
    <property type="match status" value="1"/>
</dbReference>
<keyword evidence="2" id="KW-0677">Repeat</keyword>
<dbReference type="InterPro" id="IPR015943">
    <property type="entry name" value="WD40/YVTN_repeat-like_dom_sf"/>
</dbReference>